<name>A0A2N7WKK6_9BURK</name>
<dbReference type="OrthoDB" id="9010490at2"/>
<dbReference type="Proteomes" id="UP000235659">
    <property type="component" value="Unassembled WGS sequence"/>
</dbReference>
<keyword evidence="4" id="KW-1185">Reference proteome</keyword>
<evidence type="ECO:0000256" key="1">
    <source>
        <dbReference type="SAM" id="MobiDB-lite"/>
    </source>
</evidence>
<dbReference type="Proteomes" id="UP000494205">
    <property type="component" value="Unassembled WGS sequence"/>
</dbReference>
<evidence type="ECO:0000313" key="4">
    <source>
        <dbReference type="Proteomes" id="UP000235659"/>
    </source>
</evidence>
<dbReference type="RefSeq" id="WP_102633121.1">
    <property type="nucleotide sequence ID" value="NZ_CADIJZ010000011.1"/>
</dbReference>
<dbReference type="AlphaFoldDB" id="A0A2N7WKK6"/>
<dbReference type="EMBL" id="CADIJZ010000011">
    <property type="protein sequence ID" value="CAB3695017.1"/>
    <property type="molecule type" value="Genomic_DNA"/>
</dbReference>
<protein>
    <submittedName>
        <fullName evidence="2">Uncharacterized protein</fullName>
    </submittedName>
</protein>
<evidence type="ECO:0000313" key="2">
    <source>
        <dbReference type="EMBL" id="CAB3695017.1"/>
    </source>
</evidence>
<sequence>MTITTIRVSDTEVQVERTLYTFAQKSDADAFAQCVVNDSIDACYRSHPPVSARPTVPDEHPDDPNRGSTISPSLGGMP</sequence>
<proteinExistence type="predicted"/>
<organism evidence="2 5">
    <name type="scientific">Paraburkholderia rhynchosiae</name>
    <dbReference type="NCBI Taxonomy" id="487049"/>
    <lineage>
        <taxon>Bacteria</taxon>
        <taxon>Pseudomonadati</taxon>
        <taxon>Pseudomonadota</taxon>
        <taxon>Betaproteobacteria</taxon>
        <taxon>Burkholderiales</taxon>
        <taxon>Burkholderiaceae</taxon>
        <taxon>Paraburkholderia</taxon>
    </lineage>
</organism>
<gene>
    <name evidence="3" type="ORF">C0Z16_16110</name>
    <name evidence="2" type="ORF">LMG27174_03368</name>
</gene>
<accession>A0A2N7WKK6</accession>
<feature type="region of interest" description="Disordered" evidence="1">
    <location>
        <begin position="47"/>
        <end position="78"/>
    </location>
</feature>
<feature type="compositionally biased region" description="Basic and acidic residues" evidence="1">
    <location>
        <begin position="56"/>
        <end position="65"/>
    </location>
</feature>
<reference evidence="2 5" key="2">
    <citation type="submission" date="2020-04" db="EMBL/GenBank/DDBJ databases">
        <authorList>
            <person name="De Canck E."/>
        </authorList>
    </citation>
    <scope>NUCLEOTIDE SEQUENCE [LARGE SCALE GENOMIC DNA]</scope>
    <source>
        <strain evidence="2 5">LMG 27174</strain>
    </source>
</reference>
<dbReference type="EMBL" id="PNXY01000010">
    <property type="protein sequence ID" value="PMS29969.1"/>
    <property type="molecule type" value="Genomic_DNA"/>
</dbReference>
<evidence type="ECO:0000313" key="5">
    <source>
        <dbReference type="Proteomes" id="UP000494205"/>
    </source>
</evidence>
<reference evidence="3 4" key="1">
    <citation type="submission" date="2018-01" db="EMBL/GenBank/DDBJ databases">
        <title>Whole genome analyses suggest that Burkholderia sensu lato contains two further novel genera in the rhizoxinica-symbiotica group Mycetohabitans gen. nov., and Trinickia gen. nov.: implications for the evolution of diazotrophy and nodulation in the Burkholderiaceae.</title>
        <authorList>
            <person name="Estrada-de los Santos P."/>
            <person name="Palmer M."/>
            <person name="Chavez-Ramirez B."/>
            <person name="Beukes C."/>
            <person name="Steenkamp E.T."/>
            <person name="Hirsch A.M."/>
            <person name="Manyaka P."/>
            <person name="Maluk M."/>
            <person name="Lafos M."/>
            <person name="Crook M."/>
            <person name="Gross E."/>
            <person name="Simon M.F."/>
            <person name="Bueno dos Reis Junior F."/>
            <person name="Poole P.S."/>
            <person name="Venter S.N."/>
            <person name="James E.K."/>
        </authorList>
    </citation>
    <scope>NUCLEOTIDE SEQUENCE [LARGE SCALE GENOMIC DNA]</scope>
    <source>
        <strain evidence="3 4">WSM 3937</strain>
    </source>
</reference>
<evidence type="ECO:0000313" key="3">
    <source>
        <dbReference type="EMBL" id="PMS29969.1"/>
    </source>
</evidence>